<keyword evidence="2" id="KW-1185">Reference proteome</keyword>
<dbReference type="Proteomes" id="UP001303046">
    <property type="component" value="Unassembled WGS sequence"/>
</dbReference>
<dbReference type="EMBL" id="JAVFWL010000006">
    <property type="protein sequence ID" value="KAK6763510.1"/>
    <property type="molecule type" value="Genomic_DNA"/>
</dbReference>
<proteinExistence type="predicted"/>
<gene>
    <name evidence="1" type="primary">Necator_chrX.g24166</name>
    <name evidence="1" type="ORF">RB195_024001</name>
</gene>
<accession>A0ABR1ELM6</accession>
<evidence type="ECO:0000313" key="2">
    <source>
        <dbReference type="Proteomes" id="UP001303046"/>
    </source>
</evidence>
<sequence>MFDKHFSTKSDSHQHQLSEQAPPLRCGFLTVMRRIDDRWTERMLEWILKEAANEDPWEYNLFWTPKHYHREKKFKDQLEIKTEIVGFFDLQRPMKAVGSLDTWYKPDGMLLRYLCVPLTARQETRMRDRPAISMENYTIYCGDADENKVGGCVIAVEERLQESGGEIWLNVA</sequence>
<protein>
    <submittedName>
        <fullName evidence="1">Uncharacterized protein</fullName>
    </submittedName>
</protein>
<name>A0ABR1ELM6_NECAM</name>
<organism evidence="1 2">
    <name type="scientific">Necator americanus</name>
    <name type="common">Human hookworm</name>
    <dbReference type="NCBI Taxonomy" id="51031"/>
    <lineage>
        <taxon>Eukaryota</taxon>
        <taxon>Metazoa</taxon>
        <taxon>Ecdysozoa</taxon>
        <taxon>Nematoda</taxon>
        <taxon>Chromadorea</taxon>
        <taxon>Rhabditida</taxon>
        <taxon>Rhabditina</taxon>
        <taxon>Rhabditomorpha</taxon>
        <taxon>Strongyloidea</taxon>
        <taxon>Ancylostomatidae</taxon>
        <taxon>Bunostominae</taxon>
        <taxon>Necator</taxon>
    </lineage>
</organism>
<reference evidence="1 2" key="1">
    <citation type="submission" date="2023-08" db="EMBL/GenBank/DDBJ databases">
        <title>A Necator americanus chromosomal reference genome.</title>
        <authorList>
            <person name="Ilik V."/>
            <person name="Petrzelkova K.J."/>
            <person name="Pardy F."/>
            <person name="Fuh T."/>
            <person name="Niatou-Singa F.S."/>
            <person name="Gouil Q."/>
            <person name="Baker L."/>
            <person name="Ritchie M.E."/>
            <person name="Jex A.R."/>
            <person name="Gazzola D."/>
            <person name="Li H."/>
            <person name="Toshio Fujiwara R."/>
            <person name="Zhan B."/>
            <person name="Aroian R.V."/>
            <person name="Pafco B."/>
            <person name="Schwarz E.M."/>
        </authorList>
    </citation>
    <scope>NUCLEOTIDE SEQUENCE [LARGE SCALE GENOMIC DNA]</scope>
    <source>
        <strain evidence="1 2">Aroian</strain>
        <tissue evidence="1">Whole animal</tissue>
    </source>
</reference>
<evidence type="ECO:0000313" key="1">
    <source>
        <dbReference type="EMBL" id="KAK6763510.1"/>
    </source>
</evidence>
<comment type="caution">
    <text evidence="1">The sequence shown here is derived from an EMBL/GenBank/DDBJ whole genome shotgun (WGS) entry which is preliminary data.</text>
</comment>